<dbReference type="Proteomes" id="UP000075683">
    <property type="component" value="Unassembled WGS sequence"/>
</dbReference>
<evidence type="ECO:0000313" key="11">
    <source>
        <dbReference type="EMBL" id="KYD20492.1"/>
    </source>
</evidence>
<dbReference type="PANTHER" id="PTHR45266">
    <property type="entry name" value="OXALOACETATE DECARBOXYLASE ALPHA CHAIN"/>
    <property type="match status" value="1"/>
</dbReference>
<dbReference type="InterPro" id="IPR001882">
    <property type="entry name" value="Biotin_BS"/>
</dbReference>
<proteinExistence type="predicted"/>
<dbReference type="PRINTS" id="PR01071">
    <property type="entry name" value="ACOABIOTINCC"/>
</dbReference>
<evidence type="ECO:0000256" key="5">
    <source>
        <dbReference type="ARBA" id="ARBA00023098"/>
    </source>
</evidence>
<reference evidence="11 12" key="1">
    <citation type="submission" date="2016-01" db="EMBL/GenBank/DDBJ databases">
        <title>Draft Genome Sequences of Seven Thermophilic Sporeformers Isolated from Foods.</title>
        <authorList>
            <person name="Berendsen E.M."/>
            <person name="Wells-Bennik M.H."/>
            <person name="Krawcyk A.O."/>
            <person name="De Jong A."/>
            <person name="Holsappel S."/>
            <person name="Eijlander R.T."/>
            <person name="Kuipers O.P."/>
        </authorList>
    </citation>
    <scope>NUCLEOTIDE SEQUENCE [LARGE SCALE GENOMIC DNA]</scope>
    <source>
        <strain evidence="11 12">B4135</strain>
    </source>
</reference>
<keyword evidence="7 8" id="KW-0092">Biotin</keyword>
<comment type="function">
    <text evidence="8">This protein is a component of the acetyl coenzyme A carboxylase complex; first, biotin carboxylase catalyzes the carboxylation of the carrier protein and then the transcarboxylase transfers the carboxyl group to form malonyl-CoA.</text>
</comment>
<dbReference type="PROSITE" id="PS00188">
    <property type="entry name" value="BIOTIN"/>
    <property type="match status" value="1"/>
</dbReference>
<dbReference type="SUPFAM" id="SSF51230">
    <property type="entry name" value="Single hybrid motif"/>
    <property type="match status" value="1"/>
</dbReference>
<dbReference type="Pfam" id="PF00364">
    <property type="entry name" value="Biotin_lipoyl"/>
    <property type="match status" value="1"/>
</dbReference>
<sequence>MFFLLKVQEIRELIRLVDQSSLEEFKYEYDGMKLEMKKRKILPETAMEAPVRQPAAERTQEQPGNAEAEAGRSLAVKIENEGKPAVAEPSPAKEEGGQNAGENLHKITSPMVGTFYQAPSPGAEPYVKIGSKVKKNTVVCIIEAMKLFNEIEADVEGEIVDILVKDGQLVEYGQPLFLVKEE</sequence>
<protein>
    <recommendedName>
        <fullName evidence="2 8">Biotin carboxyl carrier protein of acetyl-CoA carboxylase</fullName>
    </recommendedName>
</protein>
<keyword evidence="5 8" id="KW-0443">Lipid metabolism</keyword>
<dbReference type="PROSITE" id="PS50968">
    <property type="entry name" value="BIOTINYL_LIPOYL"/>
    <property type="match status" value="1"/>
</dbReference>
<feature type="region of interest" description="Disordered" evidence="9">
    <location>
        <begin position="46"/>
        <end position="101"/>
    </location>
</feature>
<gene>
    <name evidence="11" type="ORF">B4135_1870</name>
</gene>
<evidence type="ECO:0000256" key="9">
    <source>
        <dbReference type="SAM" id="MobiDB-lite"/>
    </source>
</evidence>
<evidence type="ECO:0000256" key="7">
    <source>
        <dbReference type="ARBA" id="ARBA00023267"/>
    </source>
</evidence>
<dbReference type="GO" id="GO:0006633">
    <property type="term" value="P:fatty acid biosynthetic process"/>
    <property type="evidence" value="ECO:0007669"/>
    <property type="project" value="UniProtKB-UniPathway"/>
</dbReference>
<evidence type="ECO:0000256" key="1">
    <source>
        <dbReference type="ARBA" id="ARBA00005194"/>
    </source>
</evidence>
<keyword evidence="4 8" id="KW-0276">Fatty acid metabolism</keyword>
<evidence type="ECO:0000256" key="4">
    <source>
        <dbReference type="ARBA" id="ARBA00022832"/>
    </source>
</evidence>
<evidence type="ECO:0000256" key="2">
    <source>
        <dbReference type="ARBA" id="ARBA00017562"/>
    </source>
</evidence>
<evidence type="ECO:0000259" key="10">
    <source>
        <dbReference type="PROSITE" id="PS50968"/>
    </source>
</evidence>
<evidence type="ECO:0000256" key="6">
    <source>
        <dbReference type="ARBA" id="ARBA00023160"/>
    </source>
</evidence>
<dbReference type="InterPro" id="IPR001249">
    <property type="entry name" value="AcCoA_biotinCC"/>
</dbReference>
<dbReference type="CDD" id="cd06850">
    <property type="entry name" value="biotinyl_domain"/>
    <property type="match status" value="1"/>
</dbReference>
<dbReference type="AlphaFoldDB" id="A0A150M8F1"/>
<dbReference type="GO" id="GO:0003989">
    <property type="term" value="F:acetyl-CoA carboxylase activity"/>
    <property type="evidence" value="ECO:0007669"/>
    <property type="project" value="InterPro"/>
</dbReference>
<dbReference type="GO" id="GO:0009317">
    <property type="term" value="C:acetyl-CoA carboxylase complex"/>
    <property type="evidence" value="ECO:0007669"/>
    <property type="project" value="InterPro"/>
</dbReference>
<comment type="caution">
    <text evidence="11">The sequence shown here is derived from an EMBL/GenBank/DDBJ whole genome shotgun (WGS) entry which is preliminary data.</text>
</comment>
<evidence type="ECO:0000256" key="8">
    <source>
        <dbReference type="RuleBase" id="RU364072"/>
    </source>
</evidence>
<dbReference type="UniPathway" id="UPA00094"/>
<name>A0A150M8F1_9BACI</name>
<dbReference type="Gene3D" id="2.40.50.100">
    <property type="match status" value="1"/>
</dbReference>
<dbReference type="InterPro" id="IPR050709">
    <property type="entry name" value="Biotin_Carboxyl_Carrier/Decarb"/>
</dbReference>
<evidence type="ECO:0000256" key="3">
    <source>
        <dbReference type="ARBA" id="ARBA00022516"/>
    </source>
</evidence>
<accession>A0A150M8F1</accession>
<dbReference type="PATRIC" id="fig|301148.3.peg.2906"/>
<evidence type="ECO:0000313" key="12">
    <source>
        <dbReference type="Proteomes" id="UP000075683"/>
    </source>
</evidence>
<dbReference type="InterPro" id="IPR000089">
    <property type="entry name" value="Biotin_lipoyl"/>
</dbReference>
<dbReference type="EMBL" id="LQYT01000035">
    <property type="protein sequence ID" value="KYD20492.1"/>
    <property type="molecule type" value="Genomic_DNA"/>
</dbReference>
<dbReference type="PANTHER" id="PTHR45266:SF3">
    <property type="entry name" value="OXALOACETATE DECARBOXYLASE ALPHA CHAIN"/>
    <property type="match status" value="1"/>
</dbReference>
<feature type="domain" description="Lipoyl-binding" evidence="10">
    <location>
        <begin position="104"/>
        <end position="180"/>
    </location>
</feature>
<dbReference type="InterPro" id="IPR011053">
    <property type="entry name" value="Single_hybrid_motif"/>
</dbReference>
<keyword evidence="6 8" id="KW-0275">Fatty acid biosynthesis</keyword>
<organism evidence="11 12">
    <name type="scientific">Caldibacillus debilis</name>
    <dbReference type="NCBI Taxonomy" id="301148"/>
    <lineage>
        <taxon>Bacteria</taxon>
        <taxon>Bacillati</taxon>
        <taxon>Bacillota</taxon>
        <taxon>Bacilli</taxon>
        <taxon>Bacillales</taxon>
        <taxon>Bacillaceae</taxon>
        <taxon>Caldibacillus</taxon>
    </lineage>
</organism>
<keyword evidence="3 8" id="KW-0444">Lipid biosynthesis</keyword>
<dbReference type="STRING" id="301148.B4135_1870"/>
<comment type="pathway">
    <text evidence="1 8">Lipid metabolism; fatty acid biosynthesis.</text>
</comment>
<dbReference type="NCBIfam" id="TIGR00531">
    <property type="entry name" value="BCCP"/>
    <property type="match status" value="1"/>
</dbReference>